<evidence type="ECO:0000313" key="1">
    <source>
        <dbReference type="Proteomes" id="UP000887580"/>
    </source>
</evidence>
<proteinExistence type="predicted"/>
<accession>A0AC35GUI3</accession>
<dbReference type="Proteomes" id="UP000887580">
    <property type="component" value="Unplaced"/>
</dbReference>
<reference evidence="2" key="1">
    <citation type="submission" date="2022-11" db="UniProtKB">
        <authorList>
            <consortium name="WormBaseParasite"/>
        </authorList>
    </citation>
    <scope>IDENTIFICATION</scope>
</reference>
<evidence type="ECO:0000313" key="2">
    <source>
        <dbReference type="WBParaSite" id="PS1159_v2.g8904.t1"/>
    </source>
</evidence>
<name>A0AC35GUI3_9BILA</name>
<sequence length="320" mass="36384">MPSNNNNPNNNNVPLANLAQAERVRPEVLPNDTIIENKFKLIELVSNHPLLGLTYNAINQQGDGFIIKMDAEANLLSFVRSEAGFLHNAAKLNATEHFVELAHGGKFKSYIYFATRFRPGPSLNDCWESMPNGKFTAGTAARVVYSIVKALEWVHTLGYLLRRIDPNVIKFDATTRQIYLSDLSSVRLDPRKIKMEVHVRWAGDPRYAPLSHHQGKTHEPKHDLEAALYLLVELTTGKLPWDDQPRDMIGSLKRQAATNQTLFKDCPPQYAAIYTYITLLNNCDRIEYSQIYSKLEETWKAAGTDSNKPYDWEAHMKAEQ</sequence>
<dbReference type="WBParaSite" id="PS1159_v2.g8904.t1">
    <property type="protein sequence ID" value="PS1159_v2.g8904.t1"/>
    <property type="gene ID" value="PS1159_v2.g8904"/>
</dbReference>
<protein>
    <submittedName>
        <fullName evidence="2">Protein kinase domain-containing protein</fullName>
    </submittedName>
</protein>
<organism evidence="1 2">
    <name type="scientific">Panagrolaimus sp. PS1159</name>
    <dbReference type="NCBI Taxonomy" id="55785"/>
    <lineage>
        <taxon>Eukaryota</taxon>
        <taxon>Metazoa</taxon>
        <taxon>Ecdysozoa</taxon>
        <taxon>Nematoda</taxon>
        <taxon>Chromadorea</taxon>
        <taxon>Rhabditida</taxon>
        <taxon>Tylenchina</taxon>
        <taxon>Panagrolaimomorpha</taxon>
        <taxon>Panagrolaimoidea</taxon>
        <taxon>Panagrolaimidae</taxon>
        <taxon>Panagrolaimus</taxon>
    </lineage>
</organism>